<dbReference type="STRING" id="1076935.U4LL19"/>
<evidence type="ECO:0000313" key="6">
    <source>
        <dbReference type="EMBL" id="CCX13582.1"/>
    </source>
</evidence>
<dbReference type="EMBL" id="HF935853">
    <property type="protein sequence ID" value="CCX13582.1"/>
    <property type="molecule type" value="Genomic_DNA"/>
</dbReference>
<dbReference type="InterPro" id="IPR002110">
    <property type="entry name" value="Ankyrin_rpt"/>
</dbReference>
<accession>U4LL19</accession>
<feature type="signal peptide" evidence="4">
    <location>
        <begin position="1"/>
        <end position="16"/>
    </location>
</feature>
<evidence type="ECO:0000313" key="7">
    <source>
        <dbReference type="Proteomes" id="UP000018144"/>
    </source>
</evidence>
<keyword evidence="1" id="KW-0677">Repeat</keyword>
<feature type="repeat" description="ANK" evidence="3">
    <location>
        <begin position="174"/>
        <end position="198"/>
    </location>
</feature>
<evidence type="ECO:0000256" key="4">
    <source>
        <dbReference type="SAM" id="SignalP"/>
    </source>
</evidence>
<keyword evidence="7" id="KW-1185">Reference proteome</keyword>
<evidence type="ECO:0000256" key="3">
    <source>
        <dbReference type="PROSITE-ProRule" id="PRU00023"/>
    </source>
</evidence>
<protein>
    <submittedName>
        <fullName evidence="6">Similar to Ankyrin repeat domain-containing protein 16 acc. no. Q6P6B7</fullName>
    </submittedName>
</protein>
<feature type="domain" description="F-box" evidence="5">
    <location>
        <begin position="3"/>
        <end position="47"/>
    </location>
</feature>
<evidence type="ECO:0000256" key="2">
    <source>
        <dbReference type="ARBA" id="ARBA00023043"/>
    </source>
</evidence>
<keyword evidence="4" id="KW-0732">Signal</keyword>
<dbReference type="SUPFAM" id="SSF48403">
    <property type="entry name" value="Ankyrin repeat"/>
    <property type="match status" value="1"/>
</dbReference>
<dbReference type="Gene3D" id="1.25.40.20">
    <property type="entry name" value="Ankyrin repeat-containing domain"/>
    <property type="match status" value="2"/>
</dbReference>
<evidence type="ECO:0000259" key="5">
    <source>
        <dbReference type="PROSITE" id="PS50181"/>
    </source>
</evidence>
<sequence length="258" mass="27354">MSAATLLSLPLELLLTIIENLDIQSLTSLLASSSSLTKTLTQCFPSLIVRRPALLHAAARNNHIYLLSSLLRLIPATTKNVRRETPLITAASAGSIDAVKMLAALDSSSVSAALIAASSTGQTGTVAQLLDTCYSHSNSTLTKALCAAAGSGDQNTVGMLLLVDGVEPHCCDEYGQTPLQCAAKKGRTEVVRTLLSLGKVKRWIDSQDIHGWSALRWAVLGDYFETALLLKQEGATVDGEAHEYFTADLDVAMVEVSA</sequence>
<dbReference type="AlphaFoldDB" id="U4LL19"/>
<dbReference type="PROSITE" id="PS50181">
    <property type="entry name" value="FBOX"/>
    <property type="match status" value="1"/>
</dbReference>
<dbReference type="InterPro" id="IPR036770">
    <property type="entry name" value="Ankyrin_rpt-contain_sf"/>
</dbReference>
<dbReference type="PROSITE" id="PS50088">
    <property type="entry name" value="ANK_REPEAT"/>
    <property type="match status" value="1"/>
</dbReference>
<gene>
    <name evidence="6" type="ORF">PCON_13175</name>
</gene>
<dbReference type="SMART" id="SM00248">
    <property type="entry name" value="ANK"/>
    <property type="match status" value="4"/>
</dbReference>
<dbReference type="InterPro" id="IPR001810">
    <property type="entry name" value="F-box_dom"/>
</dbReference>
<dbReference type="Proteomes" id="UP000018144">
    <property type="component" value="Unassembled WGS sequence"/>
</dbReference>
<keyword evidence="2 3" id="KW-0040">ANK repeat</keyword>
<dbReference type="OrthoDB" id="20872at2759"/>
<dbReference type="PROSITE" id="PS50297">
    <property type="entry name" value="ANK_REP_REGION"/>
    <property type="match status" value="1"/>
</dbReference>
<organism evidence="6 7">
    <name type="scientific">Pyronema omphalodes (strain CBS 100304)</name>
    <name type="common">Pyronema confluens</name>
    <dbReference type="NCBI Taxonomy" id="1076935"/>
    <lineage>
        <taxon>Eukaryota</taxon>
        <taxon>Fungi</taxon>
        <taxon>Dikarya</taxon>
        <taxon>Ascomycota</taxon>
        <taxon>Pezizomycotina</taxon>
        <taxon>Pezizomycetes</taxon>
        <taxon>Pezizales</taxon>
        <taxon>Pyronemataceae</taxon>
        <taxon>Pyronema</taxon>
    </lineage>
</organism>
<feature type="chain" id="PRO_5004651451" evidence="4">
    <location>
        <begin position="17"/>
        <end position="258"/>
    </location>
</feature>
<dbReference type="PANTHER" id="PTHR24188:SF29">
    <property type="entry name" value="GH09064P"/>
    <property type="match status" value="1"/>
</dbReference>
<proteinExistence type="predicted"/>
<dbReference type="Pfam" id="PF12796">
    <property type="entry name" value="Ank_2"/>
    <property type="match status" value="2"/>
</dbReference>
<dbReference type="PANTHER" id="PTHR24188">
    <property type="entry name" value="ANKYRIN REPEAT PROTEIN"/>
    <property type="match status" value="1"/>
</dbReference>
<reference evidence="6 7" key="1">
    <citation type="journal article" date="2013" name="PLoS Genet.">
        <title>The genome and development-dependent transcriptomes of Pyronema confluens: a window into fungal evolution.</title>
        <authorList>
            <person name="Traeger S."/>
            <person name="Altegoer F."/>
            <person name="Freitag M."/>
            <person name="Gabaldon T."/>
            <person name="Kempken F."/>
            <person name="Kumar A."/>
            <person name="Marcet-Houben M."/>
            <person name="Poggeler S."/>
            <person name="Stajich J.E."/>
            <person name="Nowrousian M."/>
        </authorList>
    </citation>
    <scope>NUCLEOTIDE SEQUENCE [LARGE SCALE GENOMIC DNA]</scope>
    <source>
        <strain evidence="7">CBS 100304</strain>
        <tissue evidence="6">Vegetative mycelium</tissue>
    </source>
</reference>
<name>U4LL19_PYROM</name>
<evidence type="ECO:0000256" key="1">
    <source>
        <dbReference type="ARBA" id="ARBA00022737"/>
    </source>
</evidence>